<reference evidence="12 13" key="1">
    <citation type="journal article" date="2022" name="Microbiol. Resour. Announc.">
        <title>Complete Genome Sequence of Mesorhizobium ciceri Strain R30, a Rhizobium Used as a Commercial Inoculant for Chickpea in Argentina.</title>
        <authorList>
            <person name="Foresto E."/>
            <person name="Revale S."/>
            <person name="Primo E."/>
            <person name="Nievas F."/>
            <person name="Carezzano E."/>
            <person name="Puente M."/>
            <person name="Alzari P."/>
            <person name="Mart M."/>
            <person name="Ben-Assaya M."/>
            <person name="Mornico D."/>
            <person name="Santoro M."/>
            <person name="Mart F."/>
            <person name="Giordano W."/>
            <person name="Bogino P."/>
        </authorList>
    </citation>
    <scope>NUCLEOTIDE SEQUENCE [LARGE SCALE GENOMIC DNA]</scope>
    <source>
        <strain evidence="12 13">R30</strain>
    </source>
</reference>
<protein>
    <submittedName>
        <fullName evidence="12">TonB family protein</fullName>
    </submittedName>
</protein>
<keyword evidence="4" id="KW-1003">Cell membrane</keyword>
<comment type="similarity">
    <text evidence="2">Belongs to the TonB family.</text>
</comment>
<dbReference type="InterPro" id="IPR037682">
    <property type="entry name" value="TonB_C"/>
</dbReference>
<keyword evidence="6" id="KW-0812">Transmembrane</keyword>
<keyword evidence="5" id="KW-0997">Cell inner membrane</keyword>
<proteinExistence type="inferred from homology"/>
<comment type="subcellular location">
    <subcellularLocation>
        <location evidence="1">Cell inner membrane</location>
        <topology evidence="1">Single-pass membrane protein</topology>
        <orientation evidence="1">Periplasmic side</orientation>
    </subcellularLocation>
</comment>
<dbReference type="GO" id="GO:0031992">
    <property type="term" value="F:energy transducer activity"/>
    <property type="evidence" value="ECO:0007669"/>
    <property type="project" value="TreeGrafter"/>
</dbReference>
<feature type="compositionally biased region" description="Polar residues" evidence="10">
    <location>
        <begin position="168"/>
        <end position="177"/>
    </location>
</feature>
<keyword evidence="9" id="KW-0472">Membrane</keyword>
<dbReference type="GO" id="GO:0098797">
    <property type="term" value="C:plasma membrane protein complex"/>
    <property type="evidence" value="ECO:0007669"/>
    <property type="project" value="TreeGrafter"/>
</dbReference>
<dbReference type="Pfam" id="PF13103">
    <property type="entry name" value="TonB_2"/>
    <property type="match status" value="1"/>
</dbReference>
<sequence length="324" mass="33458">MQDISPLPEAGAELAIEPTEPLALPRPSTWNRKWTAAIVVSCALHAAVAAAFLISPSGISSSQNAEQPEGSDQSGTNVVGSALDKDPTAINVALVPSPQPAKPQPATPPKPSQPTEASQPAAEAAKPPLKSLPEAVKPQAVTPDILVAGAPRPDDQSVAPKTEAPAQPTVQPRSTETPVAVPEQPPIPSARPSPAAAQSKTADEKRGTADGQDLSAQAASKGKRQNEAGTAAEDNYRGDVFRKLGSVNRTLPPSLQLAARNNVVVKFVIGRKGNINKLRILETSGSAAFDQAALGIIRKAAPFPSIPPQAASASLEFETEIGPF</sequence>
<evidence type="ECO:0000256" key="2">
    <source>
        <dbReference type="ARBA" id="ARBA00006555"/>
    </source>
</evidence>
<evidence type="ECO:0000256" key="7">
    <source>
        <dbReference type="ARBA" id="ARBA00022927"/>
    </source>
</evidence>
<evidence type="ECO:0000256" key="4">
    <source>
        <dbReference type="ARBA" id="ARBA00022475"/>
    </source>
</evidence>
<name>A0AB38TIS8_9HYPH</name>
<keyword evidence="8" id="KW-1133">Transmembrane helix</keyword>
<dbReference type="SUPFAM" id="SSF74653">
    <property type="entry name" value="TolA/TonB C-terminal domain"/>
    <property type="match status" value="1"/>
</dbReference>
<evidence type="ECO:0000256" key="5">
    <source>
        <dbReference type="ARBA" id="ARBA00022519"/>
    </source>
</evidence>
<dbReference type="Gene3D" id="3.30.1150.10">
    <property type="match status" value="1"/>
</dbReference>
<dbReference type="NCBIfam" id="TIGR01352">
    <property type="entry name" value="tonB_Cterm"/>
    <property type="match status" value="1"/>
</dbReference>
<keyword evidence="13" id="KW-1185">Reference proteome</keyword>
<dbReference type="EMBL" id="CP088147">
    <property type="protein sequence ID" value="UTU54885.1"/>
    <property type="molecule type" value="Genomic_DNA"/>
</dbReference>
<evidence type="ECO:0000259" key="11">
    <source>
        <dbReference type="PROSITE" id="PS52015"/>
    </source>
</evidence>
<dbReference type="Proteomes" id="UP001060070">
    <property type="component" value="Chromosome"/>
</dbReference>
<keyword evidence="7" id="KW-0653">Protein transport</keyword>
<dbReference type="PANTHER" id="PTHR33446:SF2">
    <property type="entry name" value="PROTEIN TONB"/>
    <property type="match status" value="1"/>
</dbReference>
<evidence type="ECO:0000256" key="9">
    <source>
        <dbReference type="ARBA" id="ARBA00023136"/>
    </source>
</evidence>
<evidence type="ECO:0000256" key="8">
    <source>
        <dbReference type="ARBA" id="ARBA00022989"/>
    </source>
</evidence>
<evidence type="ECO:0000256" key="1">
    <source>
        <dbReference type="ARBA" id="ARBA00004383"/>
    </source>
</evidence>
<feature type="compositionally biased region" description="Polar residues" evidence="10">
    <location>
        <begin position="60"/>
        <end position="79"/>
    </location>
</feature>
<dbReference type="PANTHER" id="PTHR33446">
    <property type="entry name" value="PROTEIN TONB-RELATED"/>
    <property type="match status" value="1"/>
</dbReference>
<evidence type="ECO:0000256" key="6">
    <source>
        <dbReference type="ARBA" id="ARBA00022692"/>
    </source>
</evidence>
<evidence type="ECO:0000256" key="10">
    <source>
        <dbReference type="SAM" id="MobiDB-lite"/>
    </source>
</evidence>
<organism evidence="12 13">
    <name type="scientific">Mesorhizobium ciceri</name>
    <dbReference type="NCBI Taxonomy" id="39645"/>
    <lineage>
        <taxon>Bacteria</taxon>
        <taxon>Pseudomonadati</taxon>
        <taxon>Pseudomonadota</taxon>
        <taxon>Alphaproteobacteria</taxon>
        <taxon>Hyphomicrobiales</taxon>
        <taxon>Phyllobacteriaceae</taxon>
        <taxon>Mesorhizobium</taxon>
    </lineage>
</organism>
<dbReference type="InterPro" id="IPR006260">
    <property type="entry name" value="TonB/TolA_C"/>
</dbReference>
<evidence type="ECO:0000313" key="13">
    <source>
        <dbReference type="Proteomes" id="UP001060070"/>
    </source>
</evidence>
<feature type="domain" description="TonB C-terminal" evidence="11">
    <location>
        <begin position="235"/>
        <end position="324"/>
    </location>
</feature>
<keyword evidence="3" id="KW-0813">Transport</keyword>
<accession>A0AB38TIS8</accession>
<dbReference type="InterPro" id="IPR051045">
    <property type="entry name" value="TonB-dependent_transducer"/>
</dbReference>
<gene>
    <name evidence="12" type="ORF">LRP29_18540</name>
</gene>
<dbReference type="GO" id="GO:0055085">
    <property type="term" value="P:transmembrane transport"/>
    <property type="evidence" value="ECO:0007669"/>
    <property type="project" value="InterPro"/>
</dbReference>
<dbReference type="PROSITE" id="PS52015">
    <property type="entry name" value="TONB_CTD"/>
    <property type="match status" value="1"/>
</dbReference>
<feature type="region of interest" description="Disordered" evidence="10">
    <location>
        <begin position="60"/>
        <end position="234"/>
    </location>
</feature>
<evidence type="ECO:0000256" key="3">
    <source>
        <dbReference type="ARBA" id="ARBA00022448"/>
    </source>
</evidence>
<dbReference type="GO" id="GO:0015031">
    <property type="term" value="P:protein transport"/>
    <property type="evidence" value="ECO:0007669"/>
    <property type="project" value="UniProtKB-KW"/>
</dbReference>
<evidence type="ECO:0000313" key="12">
    <source>
        <dbReference type="EMBL" id="UTU54885.1"/>
    </source>
</evidence>
<dbReference type="AlphaFoldDB" id="A0AB38TIS8"/>
<feature type="compositionally biased region" description="Pro residues" evidence="10">
    <location>
        <begin position="97"/>
        <end position="112"/>
    </location>
</feature>